<evidence type="ECO:0000313" key="2">
    <source>
        <dbReference type="EMBL" id="EFG81067.1"/>
    </source>
</evidence>
<organism evidence="2 3">
    <name type="scientific">Corynebacterium ammoniagenes DSM 20306</name>
    <dbReference type="NCBI Taxonomy" id="649754"/>
    <lineage>
        <taxon>Bacteria</taxon>
        <taxon>Bacillati</taxon>
        <taxon>Actinomycetota</taxon>
        <taxon>Actinomycetes</taxon>
        <taxon>Mycobacteriales</taxon>
        <taxon>Corynebacteriaceae</taxon>
        <taxon>Corynebacterium</taxon>
    </lineage>
</organism>
<sequence>MLLDIVENSPQSFRNCVKTSSELERTGNYSGAPTPQTTDGHARRFSMRM</sequence>
<dbReference type="Proteomes" id="UP000006015">
    <property type="component" value="Unassembled WGS sequence"/>
</dbReference>
<gene>
    <name evidence="2" type="ORF">HMPREF0281_01711</name>
</gene>
<accession>A0ABN0AE51</accession>
<proteinExistence type="predicted"/>
<keyword evidence="3" id="KW-1185">Reference proteome</keyword>
<evidence type="ECO:0000313" key="3">
    <source>
        <dbReference type="Proteomes" id="UP000006015"/>
    </source>
</evidence>
<dbReference type="EMBL" id="ADNS01000015">
    <property type="protein sequence ID" value="EFG81067.1"/>
    <property type="molecule type" value="Genomic_DNA"/>
</dbReference>
<protein>
    <submittedName>
        <fullName evidence="2">Uncharacterized protein</fullName>
    </submittedName>
</protein>
<feature type="region of interest" description="Disordered" evidence="1">
    <location>
        <begin position="20"/>
        <end position="49"/>
    </location>
</feature>
<evidence type="ECO:0000256" key="1">
    <source>
        <dbReference type="SAM" id="MobiDB-lite"/>
    </source>
</evidence>
<comment type="caution">
    <text evidence="2">The sequence shown here is derived from an EMBL/GenBank/DDBJ whole genome shotgun (WGS) entry which is preliminary data.</text>
</comment>
<reference evidence="2 3" key="1">
    <citation type="submission" date="2010-04" db="EMBL/GenBank/DDBJ databases">
        <authorList>
            <person name="Weinstock G."/>
            <person name="Sodergren E."/>
            <person name="Clifton S."/>
            <person name="Fulton L."/>
            <person name="Fulton B."/>
            <person name="Courtney L."/>
            <person name="Fronick C."/>
            <person name="Harrison M."/>
            <person name="Strong C."/>
            <person name="Farmer C."/>
            <person name="Delahaunty K."/>
            <person name="Markovic C."/>
            <person name="Hall O."/>
            <person name="Minx P."/>
            <person name="Tomlinson C."/>
            <person name="Mitreva M."/>
            <person name="Hou S."/>
            <person name="Wollam A."/>
            <person name="Pepin K.H."/>
            <person name="Johnson M."/>
            <person name="Bhonagiri V."/>
            <person name="Zhang X."/>
            <person name="Suruliraj S."/>
            <person name="Warren W."/>
            <person name="Chinwalla A."/>
            <person name="Mardis E.R."/>
            <person name="Wilson R.K."/>
        </authorList>
    </citation>
    <scope>NUCLEOTIDE SEQUENCE [LARGE SCALE GENOMIC DNA]</scope>
    <source>
        <strain evidence="2 3">DSM 20306</strain>
    </source>
</reference>
<feature type="compositionally biased region" description="Polar residues" evidence="1">
    <location>
        <begin position="27"/>
        <end position="39"/>
    </location>
</feature>
<name>A0ABN0AE51_CORAM</name>